<evidence type="ECO:0000256" key="4">
    <source>
        <dbReference type="ARBA" id="ARBA00017935"/>
    </source>
</evidence>
<organism evidence="10 11">
    <name type="scientific">Candidatus Scalindua rubra</name>
    <dbReference type="NCBI Taxonomy" id="1872076"/>
    <lineage>
        <taxon>Bacteria</taxon>
        <taxon>Pseudomonadati</taxon>
        <taxon>Planctomycetota</taxon>
        <taxon>Candidatus Brocadiia</taxon>
        <taxon>Candidatus Brocadiales</taxon>
        <taxon>Candidatus Scalinduaceae</taxon>
        <taxon>Candidatus Scalindua</taxon>
    </lineage>
</organism>
<reference evidence="10 11" key="1">
    <citation type="submission" date="2016-07" db="EMBL/GenBank/DDBJ databases">
        <title>Draft genome of Scalindua rubra, obtained from a brine-seawater interface in the Red Sea, sheds light on salt adaptation in anammox bacteria.</title>
        <authorList>
            <person name="Speth D.R."/>
            <person name="Lagkouvardos I."/>
            <person name="Wang Y."/>
            <person name="Qian P.-Y."/>
            <person name="Dutilh B.E."/>
            <person name="Jetten M.S."/>
        </authorList>
    </citation>
    <scope>NUCLEOTIDE SEQUENCE [LARGE SCALE GENOMIC DNA]</scope>
    <source>
        <strain evidence="10">BSI-1</strain>
    </source>
</reference>
<comment type="similarity">
    <text evidence="2 8">Belongs to the acetyltransferase family. EctA subfamily.</text>
</comment>
<dbReference type="EMBL" id="MAYW01000243">
    <property type="protein sequence ID" value="ODS30328.1"/>
    <property type="molecule type" value="Genomic_DNA"/>
</dbReference>
<name>A0A1E3X3Z3_9BACT</name>
<protein>
    <recommendedName>
        <fullName evidence="4 8">L-2,4-diaminobutyric acid acetyltransferase</fullName>
        <shortName evidence="8">DABA acetyltransferase</shortName>
        <ecNumber evidence="3 8">2.3.1.178</ecNumber>
    </recommendedName>
</protein>
<comment type="pathway">
    <text evidence="1 8">Amine and polyamine biosynthesis; ectoine biosynthesis; L-ectoine from L-aspartate 4-semialdehyde: step 2/3.</text>
</comment>
<accession>A0A1E3X3Z3</accession>
<dbReference type="InterPro" id="IPR016181">
    <property type="entry name" value="Acyl_CoA_acyltransferase"/>
</dbReference>
<dbReference type="Pfam" id="PF00583">
    <property type="entry name" value="Acetyltransf_1"/>
    <property type="match status" value="1"/>
</dbReference>
<dbReference type="NCBIfam" id="TIGR02406">
    <property type="entry name" value="ectoine_EctA"/>
    <property type="match status" value="1"/>
</dbReference>
<dbReference type="SUPFAM" id="SSF55729">
    <property type="entry name" value="Acyl-CoA N-acyltransferases (Nat)"/>
    <property type="match status" value="1"/>
</dbReference>
<comment type="caution">
    <text evidence="10">The sequence shown here is derived from an EMBL/GenBank/DDBJ whole genome shotgun (WGS) entry which is preliminary data.</text>
</comment>
<feature type="domain" description="N-acetyltransferase" evidence="9">
    <location>
        <begin position="10"/>
        <end position="147"/>
    </location>
</feature>
<dbReference type="GO" id="GO:0033816">
    <property type="term" value="F:diaminobutyrate acetyltransferase activity"/>
    <property type="evidence" value="ECO:0007669"/>
    <property type="project" value="UniProtKB-EC"/>
</dbReference>
<dbReference type="PROSITE" id="PS51186">
    <property type="entry name" value="GNAT"/>
    <property type="match status" value="1"/>
</dbReference>
<evidence type="ECO:0000313" key="11">
    <source>
        <dbReference type="Proteomes" id="UP000094056"/>
    </source>
</evidence>
<evidence type="ECO:0000313" key="10">
    <source>
        <dbReference type="EMBL" id="ODS30328.1"/>
    </source>
</evidence>
<dbReference type="GO" id="GO:0019491">
    <property type="term" value="P:ectoine biosynthetic process"/>
    <property type="evidence" value="ECO:0007669"/>
    <property type="project" value="UniProtKB-UniPathway"/>
</dbReference>
<proteinExistence type="inferred from homology"/>
<evidence type="ECO:0000256" key="8">
    <source>
        <dbReference type="RuleBase" id="RU365045"/>
    </source>
</evidence>
<keyword evidence="5 8" id="KW-0808">Transferase</keyword>
<comment type="function">
    <text evidence="8">Catalyzes the acetylation of L-2,4-diaminobutyrate (DABA) to gamma-N-acetyl-alpha,gamma-diaminobutyric acid (ADABA) with acetyl coenzyme A.</text>
</comment>
<dbReference type="Proteomes" id="UP000094056">
    <property type="component" value="Unassembled WGS sequence"/>
</dbReference>
<comment type="catalytic activity">
    <reaction evidence="7 8">
        <text>L-2,4-diaminobutanoate + acetyl-CoA = (2S)-4-acetamido-2-aminobutanoate + CoA + H(+)</text>
        <dbReference type="Rhea" id="RHEA:16901"/>
        <dbReference type="ChEBI" id="CHEBI:15378"/>
        <dbReference type="ChEBI" id="CHEBI:57287"/>
        <dbReference type="ChEBI" id="CHEBI:57288"/>
        <dbReference type="ChEBI" id="CHEBI:58761"/>
        <dbReference type="ChEBI" id="CHEBI:58929"/>
        <dbReference type="EC" id="2.3.1.178"/>
    </reaction>
</comment>
<evidence type="ECO:0000259" key="9">
    <source>
        <dbReference type="PROSITE" id="PS51186"/>
    </source>
</evidence>
<evidence type="ECO:0000256" key="6">
    <source>
        <dbReference type="ARBA" id="ARBA00023315"/>
    </source>
</evidence>
<dbReference type="InterPro" id="IPR012772">
    <property type="entry name" value="Ectoine_EctA"/>
</dbReference>
<dbReference type="PATRIC" id="fig|1872076.5.peg.5479"/>
<dbReference type="EC" id="2.3.1.178" evidence="3 8"/>
<dbReference type="Gene3D" id="3.40.630.30">
    <property type="match status" value="1"/>
</dbReference>
<evidence type="ECO:0000256" key="7">
    <source>
        <dbReference type="ARBA" id="ARBA00048924"/>
    </source>
</evidence>
<dbReference type="UniPathway" id="UPA00067">
    <property type="reaction ID" value="UER00122"/>
</dbReference>
<sequence length="172" mass="19464">MIFLKEGALVLFRKPKKNDGKAIFELVRSCAPPLDLNSRYLYFLIGAHFSETSAVVEQNDFIVGFTSAYILPDKKDHLFVWQVAVHEGQRSIGIAQGMLDDILSRSVCQGIRYLETTITTSNDLSKRLFKGFAKGRGAECREELFLDSTNFVETIHEEEILFRIGPLTTLTK</sequence>
<gene>
    <name evidence="8 10" type="primary">ectA</name>
    <name evidence="10" type="ORF">SCARUB_04566</name>
</gene>
<keyword evidence="6 8" id="KW-0012">Acyltransferase</keyword>
<dbReference type="AlphaFoldDB" id="A0A1E3X3Z3"/>
<evidence type="ECO:0000256" key="5">
    <source>
        <dbReference type="ARBA" id="ARBA00022679"/>
    </source>
</evidence>
<dbReference type="CDD" id="cd04301">
    <property type="entry name" value="NAT_SF"/>
    <property type="match status" value="1"/>
</dbReference>
<evidence type="ECO:0000256" key="2">
    <source>
        <dbReference type="ARBA" id="ARBA00010712"/>
    </source>
</evidence>
<dbReference type="InterPro" id="IPR000182">
    <property type="entry name" value="GNAT_dom"/>
</dbReference>
<evidence type="ECO:0000256" key="1">
    <source>
        <dbReference type="ARBA" id="ARBA00004978"/>
    </source>
</evidence>
<evidence type="ECO:0000256" key="3">
    <source>
        <dbReference type="ARBA" id="ARBA00012355"/>
    </source>
</evidence>